<dbReference type="InterPro" id="IPR009003">
    <property type="entry name" value="Peptidase_S1_PA"/>
</dbReference>
<name>A0A7X0CC33_9ACTN</name>
<proteinExistence type="predicted"/>
<accession>A0A7X0CC33</accession>
<dbReference type="AlphaFoldDB" id="A0A7X0CC33"/>
<dbReference type="SUPFAM" id="SSF50494">
    <property type="entry name" value="Trypsin-like serine proteases"/>
    <property type="match status" value="1"/>
</dbReference>
<sequence length="458" mass="48031">MPTLRTAGGVSAAITLTVSLVALAPWPASADPAASASITLAADAQPKPDRPTLEAIKQQAAQRGIPFEQAVADHLSTTAAAQRTAAANQPDGPVDVPDVMIDDMHAAEIEDLRRIAAAEGIGLAEAIDRVAWQDEFEKVAAELAAAFPAEFSGAVKNDDSAWFGFKGDVPAKAVELARTLPVRVDLAAGRGYSEAELAAAGTGAHEAVIGNDTVADASTSYDVRTGAVQVEAQLRGQVADRAAAAADLVPRQALAAGVRVEIALVDRAAEPEDKYIRGGGTLGTCTSGFNLKYITSNTKRHGTAGHCGQSTATRTYANHSGDGGSTSVSRVWAHVGDWGDLAYYTVGSKSPTRTFYYDWNKKRYADSRSGMPSVGTRICHFGKATGASCAKVARRDVSSGGKKHMVVMDKDISAGGDSGGPWYYGGMAYGIHFGKIGGESAFTPAYLYQNRKYDVWTR</sequence>
<dbReference type="RefSeq" id="WP_185089164.1">
    <property type="nucleotide sequence ID" value="NZ_JACHJB010000004.1"/>
</dbReference>
<dbReference type="EMBL" id="JACHJB010000004">
    <property type="protein sequence ID" value="MBB6351405.1"/>
    <property type="molecule type" value="Genomic_DNA"/>
</dbReference>
<evidence type="ECO:0000256" key="1">
    <source>
        <dbReference type="SAM" id="SignalP"/>
    </source>
</evidence>
<dbReference type="InterPro" id="IPR043504">
    <property type="entry name" value="Peptidase_S1_PA_chymotrypsin"/>
</dbReference>
<organism evidence="2 3">
    <name type="scientific">Nonomuraea muscovyensis</name>
    <dbReference type="NCBI Taxonomy" id="1124761"/>
    <lineage>
        <taxon>Bacteria</taxon>
        <taxon>Bacillati</taxon>
        <taxon>Actinomycetota</taxon>
        <taxon>Actinomycetes</taxon>
        <taxon>Streptosporangiales</taxon>
        <taxon>Streptosporangiaceae</taxon>
        <taxon>Nonomuraea</taxon>
    </lineage>
</organism>
<evidence type="ECO:0000313" key="3">
    <source>
        <dbReference type="Proteomes" id="UP000583800"/>
    </source>
</evidence>
<dbReference type="Gene3D" id="2.40.10.10">
    <property type="entry name" value="Trypsin-like serine proteases"/>
    <property type="match status" value="2"/>
</dbReference>
<reference evidence="2 3" key="1">
    <citation type="submission" date="2020-08" db="EMBL/GenBank/DDBJ databases">
        <title>Sequencing the genomes of 1000 actinobacteria strains.</title>
        <authorList>
            <person name="Klenk H.-P."/>
        </authorList>
    </citation>
    <scope>NUCLEOTIDE SEQUENCE [LARGE SCALE GENOMIC DNA]</scope>
    <source>
        <strain evidence="2 3">DSM 45913</strain>
    </source>
</reference>
<gene>
    <name evidence="2" type="ORF">FHU36_007988</name>
</gene>
<feature type="chain" id="PRO_5031163845" evidence="1">
    <location>
        <begin position="31"/>
        <end position="458"/>
    </location>
</feature>
<keyword evidence="3" id="KW-1185">Reference proteome</keyword>
<keyword evidence="1" id="KW-0732">Signal</keyword>
<comment type="caution">
    <text evidence="2">The sequence shown here is derived from an EMBL/GenBank/DDBJ whole genome shotgun (WGS) entry which is preliminary data.</text>
</comment>
<feature type="signal peptide" evidence="1">
    <location>
        <begin position="1"/>
        <end position="30"/>
    </location>
</feature>
<evidence type="ECO:0000313" key="2">
    <source>
        <dbReference type="EMBL" id="MBB6351405.1"/>
    </source>
</evidence>
<protein>
    <submittedName>
        <fullName evidence="2">Uncharacterized protein</fullName>
    </submittedName>
</protein>
<dbReference type="Proteomes" id="UP000583800">
    <property type="component" value="Unassembled WGS sequence"/>
</dbReference>